<dbReference type="AlphaFoldDB" id="A0A0M2UT96"/>
<gene>
    <name evidence="1" type="ORF">BROFUL_01997</name>
</gene>
<evidence type="ECO:0000313" key="2">
    <source>
        <dbReference type="Proteomes" id="UP000034954"/>
    </source>
</evidence>
<keyword evidence="2" id="KW-1185">Reference proteome</keyword>
<organism evidence="1 2">
    <name type="scientific">Candidatus Brocadia fulgida</name>
    <dbReference type="NCBI Taxonomy" id="380242"/>
    <lineage>
        <taxon>Bacteria</taxon>
        <taxon>Pseudomonadati</taxon>
        <taxon>Planctomycetota</taxon>
        <taxon>Candidatus Brocadiia</taxon>
        <taxon>Candidatus Brocadiales</taxon>
        <taxon>Candidatus Brocadiaceae</taxon>
        <taxon>Candidatus Brocadia</taxon>
    </lineage>
</organism>
<comment type="caution">
    <text evidence="1">The sequence shown here is derived from an EMBL/GenBank/DDBJ whole genome shotgun (WGS) entry which is preliminary data.</text>
</comment>
<accession>A0A0M2UT96</accession>
<name>A0A0M2UT96_9BACT</name>
<sequence>MPTFISLRRDSTTNCISLQQIYSIDKGWEKDSFSEEVFVKSILIGIAHGESALSGFEALTGLRIPGMKHHTTGKYLCSVFLKYHLATPYQSFAGLKSPNDRGHCPPIHYLLNASGMLVEGLLKFQINTPTRLRHPYLKRRRN</sequence>
<protein>
    <submittedName>
        <fullName evidence="1">Uncharacterized protein</fullName>
    </submittedName>
</protein>
<reference evidence="1 2" key="1">
    <citation type="journal article" date="2013" name="BMC Microbiol.">
        <title>Identification of the type II cytochrome c maturation pathway in anammox bacteria by comparative genomics.</title>
        <authorList>
            <person name="Ferousi C."/>
            <person name="Speth D.R."/>
            <person name="Reimann J."/>
            <person name="Op den Camp H.J."/>
            <person name="Allen J.W."/>
            <person name="Keltjens J.T."/>
            <person name="Jetten M.S."/>
        </authorList>
    </citation>
    <scope>NUCLEOTIDE SEQUENCE [LARGE SCALE GENOMIC DNA]</scope>
    <source>
        <strain evidence="1">RU1</strain>
    </source>
</reference>
<dbReference type="EMBL" id="LAQJ01000202">
    <property type="protein sequence ID" value="KKO19283.1"/>
    <property type="molecule type" value="Genomic_DNA"/>
</dbReference>
<evidence type="ECO:0000313" key="1">
    <source>
        <dbReference type="EMBL" id="KKO19283.1"/>
    </source>
</evidence>
<dbReference type="Proteomes" id="UP000034954">
    <property type="component" value="Unassembled WGS sequence"/>
</dbReference>
<proteinExistence type="predicted"/>